<accession>A0A9W4GW25</accession>
<keyword evidence="2" id="KW-0472">Membrane</keyword>
<sequence length="505" mass="51548">MIGVGRGWEVVGAAVGAATLAGMLLAARGAGRVGRGRSALVAGAVVCVAAACVFVPLPRIVPHREVVAVRPADPPETDPLSRLPQWNDAPRDPLLHARFVGPPGDAGRLWPLLAYGTYRGDTGWQASPALTALPANGTGTGTGTRVEVVLAHLERLVPHPFGVRTAQPAGTRYDPRSEALRTPGAGTAYSLAVDTGPRTPVGPPAGATPSTACAGPELGSLVARVHKDAPLADQLAGLEQVLAGMGAAEPAGQVEDGCAAVTAALREGRGTSDQYATAFALAARMLGASSRVVAGFAPQRQVAADGGLDVLGGDAVAWPQIAYAGGVWVDYWPLSGRTALGDPGHTPSAAATEPVRDPRHSDPGARGRSVGPLVLAAAAVLVLPAAAAVAVALRRRRAGRIAEERAAADRWAALGPRERILALWQRSLRDGGVPASRSTTTRDIGTATGLAPLRELAGLVDRTLYVPGAEAGEEEAERAERLAAAVRAGSGTGSGTRRGVDGRRR</sequence>
<gene>
    <name evidence="4" type="ORF">SCOCK_860002</name>
</gene>
<name>A0A9W4GW25_9ACTN</name>
<organism evidence="4 5">
    <name type="scientific">Actinacidiphila cocklensis</name>
    <dbReference type="NCBI Taxonomy" id="887465"/>
    <lineage>
        <taxon>Bacteria</taxon>
        <taxon>Bacillati</taxon>
        <taxon>Actinomycetota</taxon>
        <taxon>Actinomycetes</taxon>
        <taxon>Kitasatosporales</taxon>
        <taxon>Streptomycetaceae</taxon>
        <taxon>Actinacidiphila</taxon>
    </lineage>
</organism>
<feature type="transmembrane region" description="Helical" evidence="2">
    <location>
        <begin position="39"/>
        <end position="57"/>
    </location>
</feature>
<dbReference type="Proteomes" id="UP001152519">
    <property type="component" value="Unassembled WGS sequence"/>
</dbReference>
<dbReference type="AlphaFoldDB" id="A0A9W4GW25"/>
<feature type="domain" description="Transglutaminase-like" evidence="3">
    <location>
        <begin position="258"/>
        <end position="331"/>
    </location>
</feature>
<dbReference type="Pfam" id="PF01841">
    <property type="entry name" value="Transglut_core"/>
    <property type="match status" value="1"/>
</dbReference>
<feature type="region of interest" description="Disordered" evidence="1">
    <location>
        <begin position="342"/>
        <end position="367"/>
    </location>
</feature>
<dbReference type="InterPro" id="IPR038765">
    <property type="entry name" value="Papain-like_cys_pep_sf"/>
</dbReference>
<evidence type="ECO:0000256" key="1">
    <source>
        <dbReference type="SAM" id="MobiDB-lite"/>
    </source>
</evidence>
<proteinExistence type="predicted"/>
<dbReference type="EMBL" id="CAJSLV010000121">
    <property type="protein sequence ID" value="CAG6399192.1"/>
    <property type="molecule type" value="Genomic_DNA"/>
</dbReference>
<keyword evidence="2" id="KW-1133">Transmembrane helix</keyword>
<keyword evidence="2" id="KW-0812">Transmembrane</keyword>
<comment type="caution">
    <text evidence="4">The sequence shown here is derived from an EMBL/GenBank/DDBJ whole genome shotgun (WGS) entry which is preliminary data.</text>
</comment>
<reference evidence="4" key="1">
    <citation type="submission" date="2021-05" db="EMBL/GenBank/DDBJ databases">
        <authorList>
            <person name="Arsene-Ploetze F."/>
        </authorList>
    </citation>
    <scope>NUCLEOTIDE SEQUENCE</scope>
    <source>
        <strain evidence="4">DSM 42138</strain>
    </source>
</reference>
<feature type="region of interest" description="Disordered" evidence="1">
    <location>
        <begin position="485"/>
        <end position="505"/>
    </location>
</feature>
<dbReference type="InterPro" id="IPR002931">
    <property type="entry name" value="Transglutaminase-like"/>
</dbReference>
<dbReference type="SUPFAM" id="SSF54001">
    <property type="entry name" value="Cysteine proteinases"/>
    <property type="match status" value="1"/>
</dbReference>
<keyword evidence="5" id="KW-1185">Reference proteome</keyword>
<feature type="transmembrane region" description="Helical" evidence="2">
    <location>
        <begin position="373"/>
        <end position="393"/>
    </location>
</feature>
<evidence type="ECO:0000313" key="4">
    <source>
        <dbReference type="EMBL" id="CAG6399192.1"/>
    </source>
</evidence>
<protein>
    <submittedName>
        <fullName evidence="4">Transglutaminase-like superfamily protein</fullName>
    </submittedName>
</protein>
<evidence type="ECO:0000313" key="5">
    <source>
        <dbReference type="Proteomes" id="UP001152519"/>
    </source>
</evidence>
<feature type="compositionally biased region" description="Basic and acidic residues" evidence="1">
    <location>
        <begin position="354"/>
        <end position="365"/>
    </location>
</feature>
<feature type="transmembrane region" description="Helical" evidence="2">
    <location>
        <begin position="6"/>
        <end position="27"/>
    </location>
</feature>
<evidence type="ECO:0000256" key="2">
    <source>
        <dbReference type="SAM" id="Phobius"/>
    </source>
</evidence>
<evidence type="ECO:0000259" key="3">
    <source>
        <dbReference type="Pfam" id="PF01841"/>
    </source>
</evidence>